<gene>
    <name evidence="8" type="ORF">NUU61_004000</name>
</gene>
<accession>A0A9W9FKG5</accession>
<dbReference type="SUPFAM" id="SSF57701">
    <property type="entry name" value="Zn2/Cys6 DNA-binding domain"/>
    <property type="match status" value="1"/>
</dbReference>
<dbReference type="RefSeq" id="XP_056512609.1">
    <property type="nucleotide sequence ID" value="XM_056654582.1"/>
</dbReference>
<feature type="domain" description="Zn(2)-C6 fungal-type" evidence="7">
    <location>
        <begin position="17"/>
        <end position="45"/>
    </location>
</feature>
<reference evidence="8" key="1">
    <citation type="submission" date="2022-11" db="EMBL/GenBank/DDBJ databases">
        <authorList>
            <person name="Petersen C."/>
        </authorList>
    </citation>
    <scope>NUCLEOTIDE SEQUENCE</scope>
    <source>
        <strain evidence="8">IBT 34128</strain>
    </source>
</reference>
<evidence type="ECO:0000259" key="7">
    <source>
        <dbReference type="PROSITE" id="PS50048"/>
    </source>
</evidence>
<keyword evidence="3" id="KW-0805">Transcription regulation</keyword>
<dbReference type="Gene3D" id="4.10.240.10">
    <property type="entry name" value="Zn(2)-C6 fungal-type DNA-binding domain"/>
    <property type="match status" value="1"/>
</dbReference>
<dbReference type="PROSITE" id="PS00463">
    <property type="entry name" value="ZN2_CY6_FUNGAL_1"/>
    <property type="match status" value="1"/>
</dbReference>
<keyword evidence="9" id="KW-1185">Reference proteome</keyword>
<dbReference type="GeneID" id="81393750"/>
<evidence type="ECO:0000313" key="8">
    <source>
        <dbReference type="EMBL" id="KAJ5101778.1"/>
    </source>
</evidence>
<dbReference type="GO" id="GO:0003677">
    <property type="term" value="F:DNA binding"/>
    <property type="evidence" value="ECO:0007669"/>
    <property type="project" value="UniProtKB-KW"/>
</dbReference>
<dbReference type="InterPro" id="IPR001138">
    <property type="entry name" value="Zn2Cys6_DnaBD"/>
</dbReference>
<name>A0A9W9FKG5_9EURO</name>
<dbReference type="Proteomes" id="UP001141434">
    <property type="component" value="Unassembled WGS sequence"/>
</dbReference>
<protein>
    <recommendedName>
        <fullName evidence="7">Zn(2)-C6 fungal-type domain-containing protein</fullName>
    </recommendedName>
</protein>
<keyword evidence="5" id="KW-0804">Transcription</keyword>
<dbReference type="Pfam" id="PF11951">
    <property type="entry name" value="Fungal_trans_2"/>
    <property type="match status" value="1"/>
</dbReference>
<sequence length="500" mass="55812">MQKSKALRLSTPKVRSGCSTCKTRRIKCDEQKPECLRCTRSNRRCGGYSESLSKTPAGAITAYSIPFKVPGSQTDRQLLHFYCAEVAQSISGFSDPTLWTQLVLQRCHHQPVIRSALVSLSSLYQGHLRASATDQQVSPRSIEAISKCHRQLQRYLNTPQASPEVALICCLIFYVFECLIGDTTQATWHLNQGLALLQRARRDYPALVATPDGIIGHLTAAFSRLDVQASTFDSARVPVLRLVSPIEPVSLISVIPDMLMSTTHAEESLTILQNWTMHHIIAYVEYKETAWSELLPDVQVERMNLHTQFHKFDDAIEKLAKHIEMFNDPQHSSTQRQHCLLLQIHGLMFHSVLLEHAPELADVGMESRIDRALSCTLAFVSVARTTPSSPIRVFTLSTQLIAILYYICMKTQNRQTLQTALSLLQDPSLPTVDGLWNSKTATSIIHDVLPEQGVYGEESIMETKLEDIGSGIVDAGGLDEASRILQMMRKNNSESVVSLS</sequence>
<dbReference type="Pfam" id="PF00172">
    <property type="entry name" value="Zn_clus"/>
    <property type="match status" value="1"/>
</dbReference>
<reference evidence="8" key="2">
    <citation type="journal article" date="2023" name="IMA Fungus">
        <title>Comparative genomic study of the Penicillium genus elucidates a diverse pangenome and 15 lateral gene transfer events.</title>
        <authorList>
            <person name="Petersen C."/>
            <person name="Sorensen T."/>
            <person name="Nielsen M.R."/>
            <person name="Sondergaard T.E."/>
            <person name="Sorensen J.L."/>
            <person name="Fitzpatrick D.A."/>
            <person name="Frisvad J.C."/>
            <person name="Nielsen K.L."/>
        </authorList>
    </citation>
    <scope>NUCLEOTIDE SEQUENCE</scope>
    <source>
        <strain evidence="8">IBT 34128</strain>
    </source>
</reference>
<dbReference type="AlphaFoldDB" id="A0A9W9FKG5"/>
<dbReference type="InterPro" id="IPR036864">
    <property type="entry name" value="Zn2-C6_fun-type_DNA-bd_sf"/>
</dbReference>
<dbReference type="PANTHER" id="PTHR36206">
    <property type="entry name" value="ASPERCRYPTIN BIOSYNTHESIS CLUSTER-SPECIFIC TRANSCRIPTION REGULATOR ATNN-RELATED"/>
    <property type="match status" value="1"/>
</dbReference>
<proteinExistence type="predicted"/>
<dbReference type="InterPro" id="IPR052360">
    <property type="entry name" value="Transcr_Regulatory_Proteins"/>
</dbReference>
<evidence type="ECO:0000256" key="6">
    <source>
        <dbReference type="ARBA" id="ARBA00023242"/>
    </source>
</evidence>
<keyword evidence="4" id="KW-0238">DNA-binding</keyword>
<evidence type="ECO:0000256" key="5">
    <source>
        <dbReference type="ARBA" id="ARBA00023163"/>
    </source>
</evidence>
<dbReference type="PROSITE" id="PS50048">
    <property type="entry name" value="ZN2_CY6_FUNGAL_2"/>
    <property type="match status" value="1"/>
</dbReference>
<dbReference type="SMART" id="SM00066">
    <property type="entry name" value="GAL4"/>
    <property type="match status" value="1"/>
</dbReference>
<dbReference type="EMBL" id="JAPMSZ010000005">
    <property type="protein sequence ID" value="KAJ5101778.1"/>
    <property type="molecule type" value="Genomic_DNA"/>
</dbReference>
<dbReference type="CDD" id="cd00067">
    <property type="entry name" value="GAL4"/>
    <property type="match status" value="1"/>
</dbReference>
<dbReference type="PANTHER" id="PTHR36206:SF4">
    <property type="entry name" value="HYPOTHETICAL CONSERVED PROTEIN (EUROFUNG)-RELATED"/>
    <property type="match status" value="1"/>
</dbReference>
<dbReference type="GO" id="GO:0008270">
    <property type="term" value="F:zinc ion binding"/>
    <property type="evidence" value="ECO:0007669"/>
    <property type="project" value="InterPro"/>
</dbReference>
<dbReference type="InterPro" id="IPR021858">
    <property type="entry name" value="Fun_TF"/>
</dbReference>
<evidence type="ECO:0000313" key="9">
    <source>
        <dbReference type="Proteomes" id="UP001141434"/>
    </source>
</evidence>
<evidence type="ECO:0000256" key="1">
    <source>
        <dbReference type="ARBA" id="ARBA00022723"/>
    </source>
</evidence>
<keyword evidence="6" id="KW-0539">Nucleus</keyword>
<organism evidence="8 9">
    <name type="scientific">Penicillium alfredii</name>
    <dbReference type="NCBI Taxonomy" id="1506179"/>
    <lineage>
        <taxon>Eukaryota</taxon>
        <taxon>Fungi</taxon>
        <taxon>Dikarya</taxon>
        <taxon>Ascomycota</taxon>
        <taxon>Pezizomycotina</taxon>
        <taxon>Eurotiomycetes</taxon>
        <taxon>Eurotiomycetidae</taxon>
        <taxon>Eurotiales</taxon>
        <taxon>Aspergillaceae</taxon>
        <taxon>Penicillium</taxon>
    </lineage>
</organism>
<evidence type="ECO:0000256" key="3">
    <source>
        <dbReference type="ARBA" id="ARBA00023015"/>
    </source>
</evidence>
<dbReference type="GO" id="GO:0000981">
    <property type="term" value="F:DNA-binding transcription factor activity, RNA polymerase II-specific"/>
    <property type="evidence" value="ECO:0007669"/>
    <property type="project" value="InterPro"/>
</dbReference>
<dbReference type="OrthoDB" id="3598904at2759"/>
<comment type="caution">
    <text evidence="8">The sequence shown here is derived from an EMBL/GenBank/DDBJ whole genome shotgun (WGS) entry which is preliminary data.</text>
</comment>
<evidence type="ECO:0000256" key="4">
    <source>
        <dbReference type="ARBA" id="ARBA00023125"/>
    </source>
</evidence>
<evidence type="ECO:0000256" key="2">
    <source>
        <dbReference type="ARBA" id="ARBA00022833"/>
    </source>
</evidence>
<keyword evidence="1" id="KW-0479">Metal-binding</keyword>
<keyword evidence="2" id="KW-0862">Zinc</keyword>